<keyword evidence="10" id="KW-1185">Reference proteome</keyword>
<dbReference type="GO" id="GO:0005886">
    <property type="term" value="C:plasma membrane"/>
    <property type="evidence" value="ECO:0007669"/>
    <property type="project" value="UniProtKB-SubCell"/>
</dbReference>
<gene>
    <name evidence="9" type="ORF">CWS20_12850</name>
</gene>
<dbReference type="InterPro" id="IPR045324">
    <property type="entry name" value="Small_multidrug_res"/>
</dbReference>
<dbReference type="Proteomes" id="UP000233343">
    <property type="component" value="Unassembled WGS sequence"/>
</dbReference>
<dbReference type="GO" id="GO:0022857">
    <property type="term" value="F:transmembrane transporter activity"/>
    <property type="evidence" value="ECO:0007669"/>
    <property type="project" value="InterPro"/>
</dbReference>
<evidence type="ECO:0000256" key="3">
    <source>
        <dbReference type="ARBA" id="ARBA00022475"/>
    </source>
</evidence>
<accession>A0A2N0ZGJ8</accession>
<dbReference type="InterPro" id="IPR037185">
    <property type="entry name" value="EmrE-like"/>
</dbReference>
<dbReference type="EMBL" id="PISD01000027">
    <property type="protein sequence ID" value="PKG28628.1"/>
    <property type="molecule type" value="Genomic_DNA"/>
</dbReference>
<name>A0A2N0ZGJ8_9BACI</name>
<protein>
    <submittedName>
        <fullName evidence="9">QacE family quaternary ammonium compound efflux SMR transporter</fullName>
    </submittedName>
</protein>
<sequence>MTKYWLYVLFAGVLEVVWVSGLKYSETPIEWIFTAAMVVLSFFVLIIATKHLPVGTVYAVFAGLGTAGTVLVEMLVFGEPFKPLKILLILVLLSGVIGLKLLSDSDEEKVEQGGAA</sequence>
<feature type="transmembrane region" description="Helical" evidence="8">
    <location>
        <begin position="6"/>
        <end position="24"/>
    </location>
</feature>
<comment type="subcellular location">
    <subcellularLocation>
        <location evidence="1 7">Cell membrane</location>
        <topology evidence="1 7">Multi-pass membrane protein</topology>
    </subcellularLocation>
</comment>
<keyword evidence="4 7" id="KW-0812">Transmembrane</keyword>
<feature type="transmembrane region" description="Helical" evidence="8">
    <location>
        <begin position="55"/>
        <end position="77"/>
    </location>
</feature>
<dbReference type="SUPFAM" id="SSF103481">
    <property type="entry name" value="Multidrug resistance efflux transporter EmrE"/>
    <property type="match status" value="1"/>
</dbReference>
<dbReference type="Pfam" id="PF00893">
    <property type="entry name" value="Multi_Drug_Res"/>
    <property type="match status" value="1"/>
</dbReference>
<dbReference type="InterPro" id="IPR000390">
    <property type="entry name" value="Small_drug/metabolite_transptr"/>
</dbReference>
<evidence type="ECO:0000313" key="9">
    <source>
        <dbReference type="EMBL" id="PKG28628.1"/>
    </source>
</evidence>
<dbReference type="PANTHER" id="PTHR30561">
    <property type="entry name" value="SMR FAMILY PROTON-DEPENDENT DRUG EFFLUX TRANSPORTER SUGE"/>
    <property type="match status" value="1"/>
</dbReference>
<reference evidence="9 10" key="1">
    <citation type="journal article" date="2010" name="Int. J. Syst. Evol. Microbiol.">
        <title>Bacillus horneckiae sp. nov., isolated from a spacecraft-assembly clean room.</title>
        <authorList>
            <person name="Vaishampayan P."/>
            <person name="Probst A."/>
            <person name="Krishnamurthi S."/>
            <person name="Ghosh S."/>
            <person name="Osman S."/>
            <person name="McDowall A."/>
            <person name="Ruckmani A."/>
            <person name="Mayilraj S."/>
            <person name="Venkateswaran K."/>
        </authorList>
    </citation>
    <scope>NUCLEOTIDE SEQUENCE [LARGE SCALE GENOMIC DNA]</scope>
    <source>
        <strain evidence="10">1PO1SC</strain>
    </source>
</reference>
<evidence type="ECO:0000313" key="10">
    <source>
        <dbReference type="Proteomes" id="UP000233343"/>
    </source>
</evidence>
<dbReference type="AlphaFoldDB" id="A0A2N0ZGJ8"/>
<keyword evidence="2" id="KW-0813">Transport</keyword>
<evidence type="ECO:0000256" key="1">
    <source>
        <dbReference type="ARBA" id="ARBA00004651"/>
    </source>
</evidence>
<proteinExistence type="inferred from homology"/>
<feature type="transmembrane region" description="Helical" evidence="8">
    <location>
        <begin position="31"/>
        <end position="49"/>
    </location>
</feature>
<evidence type="ECO:0000256" key="7">
    <source>
        <dbReference type="RuleBase" id="RU003942"/>
    </source>
</evidence>
<keyword evidence="6 8" id="KW-0472">Membrane</keyword>
<keyword evidence="5 8" id="KW-1133">Transmembrane helix</keyword>
<evidence type="ECO:0000256" key="4">
    <source>
        <dbReference type="ARBA" id="ARBA00022692"/>
    </source>
</evidence>
<evidence type="ECO:0000256" key="5">
    <source>
        <dbReference type="ARBA" id="ARBA00022989"/>
    </source>
</evidence>
<keyword evidence="3" id="KW-1003">Cell membrane</keyword>
<dbReference type="PANTHER" id="PTHR30561:SF7">
    <property type="entry name" value="GUANIDINIUM EFFLUX SYSTEM SUBUNIT GDNC-RELATED"/>
    <property type="match status" value="1"/>
</dbReference>
<evidence type="ECO:0000256" key="8">
    <source>
        <dbReference type="SAM" id="Phobius"/>
    </source>
</evidence>
<organism evidence="9 10">
    <name type="scientific">Cytobacillus horneckiae</name>
    <dbReference type="NCBI Taxonomy" id="549687"/>
    <lineage>
        <taxon>Bacteria</taxon>
        <taxon>Bacillati</taxon>
        <taxon>Bacillota</taxon>
        <taxon>Bacilli</taxon>
        <taxon>Bacillales</taxon>
        <taxon>Bacillaceae</taxon>
        <taxon>Cytobacillus</taxon>
    </lineage>
</organism>
<dbReference type="RefSeq" id="WP_066195508.1">
    <property type="nucleotide sequence ID" value="NZ_JAFDQP010000008.1"/>
</dbReference>
<dbReference type="Gene3D" id="1.10.3730.20">
    <property type="match status" value="1"/>
</dbReference>
<comment type="similarity">
    <text evidence="7">Belongs to the drug/metabolite transporter (DMT) superfamily. Small multidrug resistance (SMR) (TC 2.A.7.1) family.</text>
</comment>
<feature type="transmembrane region" description="Helical" evidence="8">
    <location>
        <begin position="84"/>
        <end position="102"/>
    </location>
</feature>
<evidence type="ECO:0000256" key="6">
    <source>
        <dbReference type="ARBA" id="ARBA00023136"/>
    </source>
</evidence>
<evidence type="ECO:0000256" key="2">
    <source>
        <dbReference type="ARBA" id="ARBA00022448"/>
    </source>
</evidence>
<dbReference type="FunFam" id="1.10.3730.20:FF:000001">
    <property type="entry name" value="Quaternary ammonium compound resistance transporter SugE"/>
    <property type="match status" value="1"/>
</dbReference>
<comment type="caution">
    <text evidence="9">The sequence shown here is derived from an EMBL/GenBank/DDBJ whole genome shotgun (WGS) entry which is preliminary data.</text>
</comment>